<dbReference type="InterPro" id="IPR014710">
    <property type="entry name" value="RmlC-like_jellyroll"/>
</dbReference>
<comment type="similarity">
    <text evidence="2">Belongs to the germin family.</text>
</comment>
<evidence type="ECO:0000259" key="6">
    <source>
        <dbReference type="SMART" id="SM00835"/>
    </source>
</evidence>
<dbReference type="InterPro" id="IPR001929">
    <property type="entry name" value="Germin"/>
</dbReference>
<dbReference type="OrthoDB" id="1921208at2759"/>
<dbReference type="SUPFAM" id="SSF51182">
    <property type="entry name" value="RmlC-like cupins"/>
    <property type="match status" value="1"/>
</dbReference>
<evidence type="ECO:0000256" key="1">
    <source>
        <dbReference type="ARBA" id="ARBA00004613"/>
    </source>
</evidence>
<evidence type="ECO:0000256" key="5">
    <source>
        <dbReference type="ARBA" id="ARBA00023211"/>
    </source>
</evidence>
<dbReference type="CDD" id="cd02241">
    <property type="entry name" value="cupin_OxOx"/>
    <property type="match status" value="1"/>
</dbReference>
<proteinExistence type="inferred from homology"/>
<dbReference type="AlphaFoldDB" id="A0A9P6G794"/>
<evidence type="ECO:0000313" key="8">
    <source>
        <dbReference type="Proteomes" id="UP000756921"/>
    </source>
</evidence>
<dbReference type="InterPro" id="IPR006045">
    <property type="entry name" value="Cupin_1"/>
</dbReference>
<evidence type="ECO:0000256" key="4">
    <source>
        <dbReference type="ARBA" id="ARBA00022723"/>
    </source>
</evidence>
<name>A0A9P6G794_9PLEO</name>
<reference evidence="7" key="1">
    <citation type="journal article" date="2020" name="Mol. Plant Microbe Interact.">
        <title>Genome Sequence of the Biocontrol Agent Coniothyrium minitans strain Conio (IMI 134523).</title>
        <authorList>
            <person name="Patel D."/>
            <person name="Shittu T.A."/>
            <person name="Baroncelli R."/>
            <person name="Muthumeenakshi S."/>
            <person name="Osborne T.H."/>
            <person name="Janganan T.K."/>
            <person name="Sreenivasaprasad S."/>
        </authorList>
    </citation>
    <scope>NUCLEOTIDE SEQUENCE</scope>
    <source>
        <strain evidence="7">Conio</strain>
    </source>
</reference>
<dbReference type="InterPro" id="IPR011051">
    <property type="entry name" value="RmlC_Cupin_sf"/>
</dbReference>
<comment type="caution">
    <text evidence="7">The sequence shown here is derived from an EMBL/GenBank/DDBJ whole genome shotgun (WGS) entry which is preliminary data.</text>
</comment>
<sequence>MVRFNLDTDLSSTAAKSLKAADLGHRFRYGLALFQKLLNDSTTTLTSTSTSTSTRDASPQLFQDILSAPTAIKRLQRLLVQGGSLLTGDALRRLIVFDFNGAQPAGGALGGAAKAASIETYPFSAGFDISLTVGFLEPCGINTPHVHPRATEFLVLVQGSSLRFGSVLENGLVGPDENQEIAGVLRPFEGNLFPQGSIHYQFNDGCEKAVFVAALDSNDPGTSSVAQNFFSLDAGVFNATLGYPETVDGRNFEAFRKAIPANLAQDVGSCLARCSAQQRSQ</sequence>
<dbReference type="Proteomes" id="UP000756921">
    <property type="component" value="Unassembled WGS sequence"/>
</dbReference>
<keyword evidence="5" id="KW-0464">Manganese</keyword>
<evidence type="ECO:0000256" key="3">
    <source>
        <dbReference type="ARBA" id="ARBA00022525"/>
    </source>
</evidence>
<keyword evidence="4" id="KW-0479">Metal-binding</keyword>
<comment type="subcellular location">
    <subcellularLocation>
        <location evidence="1">Secreted</location>
    </subcellularLocation>
</comment>
<protein>
    <submittedName>
        <fullName evidence="7">Spherulin-1A</fullName>
    </submittedName>
</protein>
<dbReference type="GO" id="GO:0005576">
    <property type="term" value="C:extracellular region"/>
    <property type="evidence" value="ECO:0007669"/>
    <property type="project" value="UniProtKB-SubCell"/>
</dbReference>
<gene>
    <name evidence="7" type="ORF">PMIN01_12102</name>
</gene>
<accession>A0A9P6G794</accession>
<dbReference type="PANTHER" id="PTHR31238">
    <property type="entry name" value="GERMIN-LIKE PROTEIN SUBFAMILY 3 MEMBER 3"/>
    <property type="match status" value="1"/>
</dbReference>
<feature type="domain" description="Cupin type-1" evidence="6">
    <location>
        <begin position="97"/>
        <end position="253"/>
    </location>
</feature>
<organism evidence="7 8">
    <name type="scientific">Paraphaeosphaeria minitans</name>
    <dbReference type="NCBI Taxonomy" id="565426"/>
    <lineage>
        <taxon>Eukaryota</taxon>
        <taxon>Fungi</taxon>
        <taxon>Dikarya</taxon>
        <taxon>Ascomycota</taxon>
        <taxon>Pezizomycotina</taxon>
        <taxon>Dothideomycetes</taxon>
        <taxon>Pleosporomycetidae</taxon>
        <taxon>Pleosporales</taxon>
        <taxon>Massarineae</taxon>
        <taxon>Didymosphaeriaceae</taxon>
        <taxon>Paraphaeosphaeria</taxon>
    </lineage>
</organism>
<keyword evidence="3" id="KW-0964">Secreted</keyword>
<evidence type="ECO:0000313" key="7">
    <source>
        <dbReference type="EMBL" id="KAF9730169.1"/>
    </source>
</evidence>
<keyword evidence="8" id="KW-1185">Reference proteome</keyword>
<dbReference type="EMBL" id="WJXW01000015">
    <property type="protein sequence ID" value="KAF9730169.1"/>
    <property type="molecule type" value="Genomic_DNA"/>
</dbReference>
<evidence type="ECO:0000256" key="2">
    <source>
        <dbReference type="ARBA" id="ARBA00007456"/>
    </source>
</evidence>
<dbReference type="GO" id="GO:0030145">
    <property type="term" value="F:manganese ion binding"/>
    <property type="evidence" value="ECO:0007669"/>
    <property type="project" value="InterPro"/>
</dbReference>
<dbReference type="Gene3D" id="2.60.120.10">
    <property type="entry name" value="Jelly Rolls"/>
    <property type="match status" value="1"/>
</dbReference>
<dbReference type="Pfam" id="PF00190">
    <property type="entry name" value="Cupin_1"/>
    <property type="match status" value="1"/>
</dbReference>
<dbReference type="SMART" id="SM00835">
    <property type="entry name" value="Cupin_1"/>
    <property type="match status" value="1"/>
</dbReference>